<feature type="non-terminal residue" evidence="2">
    <location>
        <position position="1"/>
    </location>
</feature>
<proteinExistence type="predicted"/>
<feature type="region of interest" description="Disordered" evidence="1">
    <location>
        <begin position="116"/>
        <end position="136"/>
    </location>
</feature>
<accession>A0A195CGL4</accession>
<keyword evidence="3" id="KW-1185">Reference proteome</keyword>
<dbReference type="SUPFAM" id="SSF48726">
    <property type="entry name" value="Immunoglobulin"/>
    <property type="match status" value="1"/>
</dbReference>
<evidence type="ECO:0000313" key="3">
    <source>
        <dbReference type="Proteomes" id="UP000078542"/>
    </source>
</evidence>
<evidence type="ECO:0000313" key="2">
    <source>
        <dbReference type="EMBL" id="KYM99869.1"/>
    </source>
</evidence>
<gene>
    <name evidence="2" type="ORF">ALC62_09489</name>
</gene>
<name>A0A195CGL4_9HYME</name>
<reference evidence="2 3" key="1">
    <citation type="submission" date="2016-03" db="EMBL/GenBank/DDBJ databases">
        <title>Cyphomyrmex costatus WGS genome.</title>
        <authorList>
            <person name="Nygaard S."/>
            <person name="Hu H."/>
            <person name="Boomsma J."/>
            <person name="Zhang G."/>
        </authorList>
    </citation>
    <scope>NUCLEOTIDE SEQUENCE [LARGE SCALE GENOMIC DNA]</scope>
    <source>
        <strain evidence="2">MS0001</strain>
        <tissue evidence="2">Whole body</tissue>
    </source>
</reference>
<evidence type="ECO:0000256" key="1">
    <source>
        <dbReference type="SAM" id="MobiDB-lite"/>
    </source>
</evidence>
<dbReference type="EMBL" id="KQ977791">
    <property type="protein sequence ID" value="KYM99869.1"/>
    <property type="molecule type" value="Genomic_DNA"/>
</dbReference>
<organism evidence="2 3">
    <name type="scientific">Cyphomyrmex costatus</name>
    <dbReference type="NCBI Taxonomy" id="456900"/>
    <lineage>
        <taxon>Eukaryota</taxon>
        <taxon>Metazoa</taxon>
        <taxon>Ecdysozoa</taxon>
        <taxon>Arthropoda</taxon>
        <taxon>Hexapoda</taxon>
        <taxon>Insecta</taxon>
        <taxon>Pterygota</taxon>
        <taxon>Neoptera</taxon>
        <taxon>Endopterygota</taxon>
        <taxon>Hymenoptera</taxon>
        <taxon>Apocrita</taxon>
        <taxon>Aculeata</taxon>
        <taxon>Formicoidea</taxon>
        <taxon>Formicidae</taxon>
        <taxon>Myrmicinae</taxon>
        <taxon>Cyphomyrmex</taxon>
    </lineage>
</organism>
<protein>
    <recommendedName>
        <fullName evidence="4">Ig-like domain-containing protein</fullName>
    </recommendedName>
</protein>
<evidence type="ECO:0008006" key="4">
    <source>
        <dbReference type="Google" id="ProtNLM"/>
    </source>
</evidence>
<dbReference type="Proteomes" id="UP000078542">
    <property type="component" value="Unassembled WGS sequence"/>
</dbReference>
<dbReference type="InterPro" id="IPR036179">
    <property type="entry name" value="Ig-like_dom_sf"/>
</dbReference>
<dbReference type="AlphaFoldDB" id="A0A195CGL4"/>
<sequence>VSEGPSFSAPITNVTVPVGREAILSCVVANLSTYKPAEFAEIKNGKSLWTDKQITTGIARGLHCRECIPRHAAETWTCTNGFRGVTNIVHCDILPEFHSYFELLGVAAYNLSPQLSDVSSRSRSGHLHVSPTTAVT</sequence>